<dbReference type="InterPro" id="IPR041667">
    <property type="entry name" value="Cupin_8"/>
</dbReference>
<dbReference type="RefSeq" id="WP_310071997.1">
    <property type="nucleotide sequence ID" value="NZ_JAVDVX010000003.1"/>
</dbReference>
<evidence type="ECO:0000313" key="2">
    <source>
        <dbReference type="EMBL" id="MDR7090020.1"/>
    </source>
</evidence>
<dbReference type="EMBL" id="JAVDVX010000003">
    <property type="protein sequence ID" value="MDR7090020.1"/>
    <property type="molecule type" value="Genomic_DNA"/>
</dbReference>
<dbReference type="InterPro" id="IPR014710">
    <property type="entry name" value="RmlC-like_jellyroll"/>
</dbReference>
<protein>
    <recommendedName>
        <fullName evidence="1">JmjC domain-containing protein</fullName>
    </recommendedName>
</protein>
<dbReference type="SUPFAM" id="SSF51197">
    <property type="entry name" value="Clavaminate synthase-like"/>
    <property type="match status" value="1"/>
</dbReference>
<keyword evidence="3" id="KW-1185">Reference proteome</keyword>
<dbReference type="Proteomes" id="UP001253595">
    <property type="component" value="Unassembled WGS sequence"/>
</dbReference>
<sequence length="337" mass="38084">MINIDKKVKVIEGCTPDKIPDEVLSSSEPLILKGLVSSWPIAQAGLASLEEVEKYLLKFYEGQEVVAFLGKPENNGRIFYDETLTGFNYDSVSTKLDFALKQLRQHAENSAPPTIYIGSTSVDQYLPGFRAENDIALGEHNPLVSIWISNKCRIAAHWDSPLNIACSVVGHRRFTLFPFEQMENLYVGPLDKTPAGQAISLVDFYNPDFEKFPKFKDALPYAQIADLEPGDGLFIPSMWWHHVESLDSVNVLVNYWFKGAPGFFGKPVNALFNAVLSIRDLPPEQRSAWKMIFDHYIFDYNKEDFAHIPEQAQGAIGDLTDDNARKIRARLLNQLNR</sequence>
<name>A0ABU1UXY8_9GAMM</name>
<feature type="domain" description="JmjC" evidence="1">
    <location>
        <begin position="100"/>
        <end position="272"/>
    </location>
</feature>
<dbReference type="PANTHER" id="PTHR12461">
    <property type="entry name" value="HYPOXIA-INDUCIBLE FACTOR 1 ALPHA INHIBITOR-RELATED"/>
    <property type="match status" value="1"/>
</dbReference>
<organism evidence="2 3">
    <name type="scientific">Cellvibrio fibrivorans</name>
    <dbReference type="NCBI Taxonomy" id="126350"/>
    <lineage>
        <taxon>Bacteria</taxon>
        <taxon>Pseudomonadati</taxon>
        <taxon>Pseudomonadota</taxon>
        <taxon>Gammaproteobacteria</taxon>
        <taxon>Cellvibrionales</taxon>
        <taxon>Cellvibrionaceae</taxon>
        <taxon>Cellvibrio</taxon>
    </lineage>
</organism>
<comment type="caution">
    <text evidence="2">The sequence shown here is derived from an EMBL/GenBank/DDBJ whole genome shotgun (WGS) entry which is preliminary data.</text>
</comment>
<accession>A0ABU1UXY8</accession>
<gene>
    <name evidence="2" type="ORF">J2X05_002042</name>
</gene>
<dbReference type="Pfam" id="PF13621">
    <property type="entry name" value="Cupin_8"/>
    <property type="match status" value="1"/>
</dbReference>
<proteinExistence type="predicted"/>
<evidence type="ECO:0000313" key="3">
    <source>
        <dbReference type="Proteomes" id="UP001253595"/>
    </source>
</evidence>
<dbReference type="PROSITE" id="PS51184">
    <property type="entry name" value="JMJC"/>
    <property type="match status" value="1"/>
</dbReference>
<dbReference type="InterPro" id="IPR003347">
    <property type="entry name" value="JmjC_dom"/>
</dbReference>
<evidence type="ECO:0000259" key="1">
    <source>
        <dbReference type="PROSITE" id="PS51184"/>
    </source>
</evidence>
<reference evidence="2 3" key="1">
    <citation type="submission" date="2023-07" db="EMBL/GenBank/DDBJ databases">
        <title>Sorghum-associated microbial communities from plants grown in Nebraska, USA.</title>
        <authorList>
            <person name="Schachtman D."/>
        </authorList>
    </citation>
    <scope>NUCLEOTIDE SEQUENCE [LARGE SCALE GENOMIC DNA]</scope>
    <source>
        <strain evidence="2 3">BE190</strain>
    </source>
</reference>
<dbReference type="SMART" id="SM00558">
    <property type="entry name" value="JmjC"/>
    <property type="match status" value="1"/>
</dbReference>
<dbReference type="PANTHER" id="PTHR12461:SF105">
    <property type="entry name" value="HYPOXIA-INDUCIBLE FACTOR 1-ALPHA INHIBITOR"/>
    <property type="match status" value="1"/>
</dbReference>
<dbReference type="Gene3D" id="2.60.120.10">
    <property type="entry name" value="Jelly Rolls"/>
    <property type="match status" value="1"/>
</dbReference>